<feature type="region of interest" description="Disordered" evidence="2">
    <location>
        <begin position="933"/>
        <end position="1036"/>
    </location>
</feature>
<accession>A0AAV9QAB6</accession>
<evidence type="ECO:0000256" key="1">
    <source>
        <dbReference type="ARBA" id="ARBA00022468"/>
    </source>
</evidence>
<organism evidence="5 6">
    <name type="scientific">Vermiconidia calcicola</name>
    <dbReference type="NCBI Taxonomy" id="1690605"/>
    <lineage>
        <taxon>Eukaryota</taxon>
        <taxon>Fungi</taxon>
        <taxon>Dikarya</taxon>
        <taxon>Ascomycota</taxon>
        <taxon>Pezizomycotina</taxon>
        <taxon>Dothideomycetes</taxon>
        <taxon>Dothideomycetidae</taxon>
        <taxon>Mycosphaerellales</taxon>
        <taxon>Extremaceae</taxon>
        <taxon>Vermiconidia</taxon>
    </lineage>
</organism>
<dbReference type="Gene3D" id="1.10.555.10">
    <property type="entry name" value="Rho GTPase activation protein"/>
    <property type="match status" value="1"/>
</dbReference>
<protein>
    <submittedName>
        <fullName evidence="5">Rho GTPase activating protein</fullName>
    </submittedName>
</protein>
<dbReference type="PROSITE" id="PS50238">
    <property type="entry name" value="RHOGAP"/>
    <property type="match status" value="1"/>
</dbReference>
<dbReference type="GO" id="GO:0005938">
    <property type="term" value="C:cell cortex"/>
    <property type="evidence" value="ECO:0007669"/>
    <property type="project" value="UniProtKB-ARBA"/>
</dbReference>
<feature type="region of interest" description="Disordered" evidence="2">
    <location>
        <begin position="1048"/>
        <end position="1068"/>
    </location>
</feature>
<proteinExistence type="predicted"/>
<evidence type="ECO:0000259" key="3">
    <source>
        <dbReference type="PROSITE" id="PS50003"/>
    </source>
</evidence>
<feature type="domain" description="PH" evidence="3">
    <location>
        <begin position="818"/>
        <end position="930"/>
    </location>
</feature>
<feature type="region of interest" description="Disordered" evidence="2">
    <location>
        <begin position="122"/>
        <end position="211"/>
    </location>
</feature>
<feature type="region of interest" description="Disordered" evidence="2">
    <location>
        <begin position="800"/>
        <end position="823"/>
    </location>
</feature>
<evidence type="ECO:0000313" key="6">
    <source>
        <dbReference type="Proteomes" id="UP001345827"/>
    </source>
</evidence>
<dbReference type="GO" id="GO:0007165">
    <property type="term" value="P:signal transduction"/>
    <property type="evidence" value="ECO:0007669"/>
    <property type="project" value="InterPro"/>
</dbReference>
<feature type="region of interest" description="Disordered" evidence="2">
    <location>
        <begin position="365"/>
        <end position="392"/>
    </location>
</feature>
<feature type="compositionally biased region" description="Polar residues" evidence="2">
    <location>
        <begin position="527"/>
        <end position="554"/>
    </location>
</feature>
<dbReference type="GO" id="GO:0035091">
    <property type="term" value="F:phosphatidylinositol binding"/>
    <property type="evidence" value="ECO:0007669"/>
    <property type="project" value="InterPro"/>
</dbReference>
<feature type="domain" description="Rho-GAP" evidence="4">
    <location>
        <begin position="1079"/>
        <end position="1282"/>
    </location>
</feature>
<dbReference type="SUPFAM" id="SSF64268">
    <property type="entry name" value="PX domain"/>
    <property type="match status" value="1"/>
</dbReference>
<dbReference type="GO" id="GO:0005096">
    <property type="term" value="F:GTPase activator activity"/>
    <property type="evidence" value="ECO:0007669"/>
    <property type="project" value="UniProtKB-KW"/>
</dbReference>
<feature type="compositionally biased region" description="Pro residues" evidence="2">
    <location>
        <begin position="1355"/>
        <end position="1366"/>
    </location>
</feature>
<evidence type="ECO:0000313" key="5">
    <source>
        <dbReference type="EMBL" id="KAK5536856.1"/>
    </source>
</evidence>
<dbReference type="SUPFAM" id="SSF48350">
    <property type="entry name" value="GTPase activation domain, GAP"/>
    <property type="match status" value="1"/>
</dbReference>
<dbReference type="InterPro" id="IPR050729">
    <property type="entry name" value="Rho-GAP"/>
</dbReference>
<gene>
    <name evidence="5" type="primary">BEM3</name>
    <name evidence="5" type="ORF">LTR25_005531</name>
</gene>
<dbReference type="FunFam" id="2.30.29.30:FF:000452">
    <property type="entry name" value="Rho GTPase activator (Bem3)"/>
    <property type="match status" value="1"/>
</dbReference>
<dbReference type="Proteomes" id="UP001345827">
    <property type="component" value="Unassembled WGS sequence"/>
</dbReference>
<name>A0AAV9QAB6_9PEZI</name>
<dbReference type="SUPFAM" id="SSF50729">
    <property type="entry name" value="PH domain-like"/>
    <property type="match status" value="1"/>
</dbReference>
<reference evidence="5 6" key="1">
    <citation type="submission" date="2023-06" db="EMBL/GenBank/DDBJ databases">
        <title>Black Yeasts Isolated from many extreme environments.</title>
        <authorList>
            <person name="Coleine C."/>
            <person name="Stajich J.E."/>
            <person name="Selbmann L."/>
        </authorList>
    </citation>
    <scope>NUCLEOTIDE SEQUENCE [LARGE SCALE GENOMIC DNA]</scope>
    <source>
        <strain evidence="5 6">CCFEE 5887</strain>
    </source>
</reference>
<feature type="compositionally biased region" description="Basic and acidic residues" evidence="2">
    <location>
        <begin position="441"/>
        <end position="450"/>
    </location>
</feature>
<feature type="region of interest" description="Disordered" evidence="2">
    <location>
        <begin position="313"/>
        <end position="353"/>
    </location>
</feature>
<feature type="compositionally biased region" description="Low complexity" evidence="2">
    <location>
        <begin position="981"/>
        <end position="991"/>
    </location>
</feature>
<evidence type="ECO:0000259" key="4">
    <source>
        <dbReference type="PROSITE" id="PS50238"/>
    </source>
</evidence>
<feature type="compositionally biased region" description="Basic and acidic residues" evidence="2">
    <location>
        <begin position="334"/>
        <end position="346"/>
    </location>
</feature>
<dbReference type="InterPro" id="IPR036871">
    <property type="entry name" value="PX_dom_sf"/>
</dbReference>
<dbReference type="SMART" id="SM00233">
    <property type="entry name" value="PH"/>
    <property type="match status" value="1"/>
</dbReference>
<dbReference type="Pfam" id="PF00620">
    <property type="entry name" value="RhoGAP"/>
    <property type="match status" value="1"/>
</dbReference>
<evidence type="ECO:0000256" key="2">
    <source>
        <dbReference type="SAM" id="MobiDB-lite"/>
    </source>
</evidence>
<dbReference type="InterPro" id="IPR001683">
    <property type="entry name" value="PX_dom"/>
</dbReference>
<dbReference type="EMBL" id="JAXLQG010000008">
    <property type="protein sequence ID" value="KAK5536856.1"/>
    <property type="molecule type" value="Genomic_DNA"/>
</dbReference>
<feature type="region of interest" description="Disordered" evidence="2">
    <location>
        <begin position="69"/>
        <end position="98"/>
    </location>
</feature>
<dbReference type="Gene3D" id="3.30.1520.10">
    <property type="entry name" value="Phox-like domain"/>
    <property type="match status" value="1"/>
</dbReference>
<feature type="compositionally biased region" description="Basic and acidic residues" evidence="2">
    <location>
        <begin position="948"/>
        <end position="960"/>
    </location>
</feature>
<dbReference type="PANTHER" id="PTHR23176">
    <property type="entry name" value="RHO/RAC/CDC GTPASE-ACTIVATING PROTEIN"/>
    <property type="match status" value="1"/>
</dbReference>
<dbReference type="InterPro" id="IPR000198">
    <property type="entry name" value="RhoGAP_dom"/>
</dbReference>
<dbReference type="PANTHER" id="PTHR23176:SF129">
    <property type="entry name" value="RHO GTPASE ACTIVATING PROTEIN AT 16F, ISOFORM E-RELATED"/>
    <property type="match status" value="1"/>
</dbReference>
<dbReference type="Pfam" id="PF00787">
    <property type="entry name" value="PX"/>
    <property type="match status" value="1"/>
</dbReference>
<dbReference type="Pfam" id="PF00169">
    <property type="entry name" value="PH"/>
    <property type="match status" value="1"/>
</dbReference>
<keyword evidence="6" id="KW-1185">Reference proteome</keyword>
<feature type="compositionally biased region" description="Polar residues" evidence="2">
    <location>
        <begin position="965"/>
        <end position="980"/>
    </location>
</feature>
<comment type="caution">
    <text evidence="5">The sequence shown here is derived from an EMBL/GenBank/DDBJ whole genome shotgun (WGS) entry which is preliminary data.</text>
</comment>
<feature type="region of interest" description="Disordered" evidence="2">
    <location>
        <begin position="1348"/>
        <end position="1378"/>
    </location>
</feature>
<dbReference type="InterPro" id="IPR001849">
    <property type="entry name" value="PH_domain"/>
</dbReference>
<feature type="compositionally biased region" description="Polar residues" evidence="2">
    <location>
        <begin position="144"/>
        <end position="165"/>
    </location>
</feature>
<feature type="compositionally biased region" description="Polar residues" evidence="2">
    <location>
        <begin position="70"/>
        <end position="93"/>
    </location>
</feature>
<dbReference type="InterPro" id="IPR011993">
    <property type="entry name" value="PH-like_dom_sf"/>
</dbReference>
<dbReference type="Gene3D" id="2.30.29.30">
    <property type="entry name" value="Pleckstrin-homology domain (PH domain)/Phosphotyrosine-binding domain (PTB)"/>
    <property type="match status" value="1"/>
</dbReference>
<sequence length="1399" mass="153294">MGIVANSGWVVEALRTAYAILHLPHPRSHAAVCSWPVSGLQVSSPDPNGLRPASWVPHAAKQLFPDMSAVSDTTSRSPQTRLNPTAATVSSPSLADPHTYISATRRPAQKVLGHNLIPRDYLSSLSSSRPGPGQSRKAEHAYISEQSSTESDALPSSSPINTPQGKSALAGGGLSTSDGGSRPDITFTFEADNDQPESPPNPLLESPKTYAPIPTSAPPLTDMPRTSSIDSAISNISTTSNVQKQPGEAKELSRGEVLNLIATAGSAENLVLHLLRDKNHAAAQNAQLWKLVDKQRTLLLGLNKDLERATKDRDRYRKKAKDLQAQTPAVPADIRFDDGDSPRSDGDVSAMSREANVLLVPDARSRAEEQTPSKNPNAQTQSSPIDPAMLPSPLHLQQAPKMQSLATNLAQPLFAVIEATPLSDKPQKSFQASRKAAPRPLDLRPAKEDMPVSEVVISDGDDDEDRSLMERGRRKTREEDDREREILVIKEQEARSRSKKEKKAKGETEDGLEDMPLPPSNLPETEPLTQTQPKPQDHLSPTSTLSVGSSTQLSVPLRSPGLPMSPRPFANMGAALPMSPRAPKGNFPLSPRAPKQALPMPTTPGQEAPAPQSLKKVGPSPLVKMDTNTVNDISGRTQVNESLLSPEETPPVNRSLVSPTWPDFLLPPNALPSIQIKVASSRLRPSRNSVLGIKAPEELSVFSLSIFERASASELWRIEKVPSSLPSLEQHLRTRCPDLPKLPDRRLFSGHSPVVIDARRAAVEAYFEELLDTPMDEQAAAVICRFLSTDVVDPQLSLPLQKGEDSQSKPAPPSSAGIPTKSGYLTKKGKNFGGWKSRYFVLDSPELRYFEAPGGAHLGTIKLLNARIGRQTQTEPGSNAEVDMENQYRHAFLILEPKRKDMSSYVRHVLCAESDFERDEWVETLLHYIDERPPESKSQYGAGVQASHTKDVKPGHRTAIEDGGSNPSASPQLHQFQGDTSSPSNASSHTSDFAQDPPPKPVNISGPMNGAVISDAGLWGNKSHGHGGSKEREQKKRNLLSHFRKSSYEHLASTPQAAQSKRSDLNTHRGGHVRPVFGMQLQEAVEYYCPPDVDVYLPAVVYRCIEFLRAKNAANEEGLFRLSGSNIVIRLLKDRFNTEGDVDLLADEEDYDVHAVASLFKTYLRELPSTILTRELHLEFIKVLELHEKVQKVAAFNGLVHQLPAVNFSLLRTLSQYLLEVVQNSDRNKMSVKNVGIVFSPTLNIPAPVFAMFLTEFDAIFEKPSDQESIQSAEIDRDGALTPEDIRSPRRMMFTDLPTPAYNQSTFSQNAAMTAAFHGHSEQHVDTSSDLGFSPIHPSYETRSYVSVPHNMPMQPQPRYPPPQPPQGSNRYGGANNMLVPENASSVKAKRRESAMLFM</sequence>
<dbReference type="CDD" id="cd06093">
    <property type="entry name" value="PX_domain"/>
    <property type="match status" value="1"/>
</dbReference>
<feature type="compositionally biased region" description="Polar residues" evidence="2">
    <location>
        <begin position="372"/>
        <end position="384"/>
    </location>
</feature>
<dbReference type="PROSITE" id="PS50003">
    <property type="entry name" value="PH_DOMAIN"/>
    <property type="match status" value="1"/>
</dbReference>
<dbReference type="InterPro" id="IPR008936">
    <property type="entry name" value="Rho_GTPase_activation_prot"/>
</dbReference>
<keyword evidence="1" id="KW-0343">GTPase activation</keyword>
<dbReference type="SMART" id="SM00324">
    <property type="entry name" value="RhoGAP"/>
    <property type="match status" value="1"/>
</dbReference>
<feature type="compositionally biased region" description="Low complexity" evidence="2">
    <location>
        <begin position="122"/>
        <end position="135"/>
    </location>
</feature>
<feature type="region of interest" description="Disordered" evidence="2">
    <location>
        <begin position="424"/>
        <end position="622"/>
    </location>
</feature>
<feature type="compositionally biased region" description="Basic and acidic residues" evidence="2">
    <location>
        <begin position="466"/>
        <end position="496"/>
    </location>
</feature>